<keyword evidence="1" id="KW-0812">Transmembrane</keyword>
<dbReference type="EMBL" id="JBDPZC010000013">
    <property type="protein sequence ID" value="MEO3715303.1"/>
    <property type="molecule type" value="Genomic_DNA"/>
</dbReference>
<evidence type="ECO:0000256" key="1">
    <source>
        <dbReference type="SAM" id="Phobius"/>
    </source>
</evidence>
<feature type="transmembrane region" description="Helical" evidence="1">
    <location>
        <begin position="88"/>
        <end position="104"/>
    </location>
</feature>
<evidence type="ECO:0000313" key="3">
    <source>
        <dbReference type="Proteomes" id="UP001462640"/>
    </source>
</evidence>
<name>A0ABV0GJS2_9BURK</name>
<protein>
    <submittedName>
        <fullName evidence="2">Uncharacterized protein</fullName>
    </submittedName>
</protein>
<proteinExistence type="predicted"/>
<keyword evidence="1" id="KW-1133">Transmembrane helix</keyword>
<comment type="caution">
    <text evidence="2">The sequence shown here is derived from an EMBL/GenBank/DDBJ whole genome shotgun (WGS) entry which is preliminary data.</text>
</comment>
<reference evidence="2 3" key="1">
    <citation type="submission" date="2024-05" db="EMBL/GenBank/DDBJ databases">
        <title>Roseateles sp. 2.12 16S ribosomal RNA gene Genome sequencing and assembly.</title>
        <authorList>
            <person name="Woo H."/>
        </authorList>
    </citation>
    <scope>NUCLEOTIDE SEQUENCE [LARGE SCALE GENOMIC DNA]</scope>
    <source>
        <strain evidence="2 3">2.12</strain>
    </source>
</reference>
<keyword evidence="3" id="KW-1185">Reference proteome</keyword>
<accession>A0ABV0GJS2</accession>
<organism evidence="2 3">
    <name type="scientific">Roseateles flavus</name>
    <dbReference type="NCBI Taxonomy" id="3149041"/>
    <lineage>
        <taxon>Bacteria</taxon>
        <taxon>Pseudomonadati</taxon>
        <taxon>Pseudomonadota</taxon>
        <taxon>Betaproteobacteria</taxon>
        <taxon>Burkholderiales</taxon>
        <taxon>Sphaerotilaceae</taxon>
        <taxon>Roseateles</taxon>
    </lineage>
</organism>
<feature type="transmembrane region" description="Helical" evidence="1">
    <location>
        <begin position="62"/>
        <end position="81"/>
    </location>
</feature>
<sequence length="158" mass="16969">MDATPSTQQGAAPTPARPPRLWNPNAAAAWSLFFSPVFGALLHMKNWEAMGEHARAAQSRQWAVGMAVAIGLLMLVSLFAVGNRGMELLCNLTSVTLLVAWYYGSGKAQTTRVLARFGRGYPRRGWVEPVLIAVAVLLALTALASGVSVLLALLDTRH</sequence>
<evidence type="ECO:0000313" key="2">
    <source>
        <dbReference type="EMBL" id="MEO3715303.1"/>
    </source>
</evidence>
<keyword evidence="1" id="KW-0472">Membrane</keyword>
<dbReference type="RefSeq" id="WP_347612669.1">
    <property type="nucleotide sequence ID" value="NZ_JBDPZC010000013.1"/>
</dbReference>
<feature type="transmembrane region" description="Helical" evidence="1">
    <location>
        <begin position="21"/>
        <end position="42"/>
    </location>
</feature>
<gene>
    <name evidence="2" type="ORF">ABDJ40_21245</name>
</gene>
<dbReference type="Proteomes" id="UP001462640">
    <property type="component" value="Unassembled WGS sequence"/>
</dbReference>
<feature type="transmembrane region" description="Helical" evidence="1">
    <location>
        <begin position="130"/>
        <end position="154"/>
    </location>
</feature>